<comment type="caution">
    <text evidence="10">The sequence shown here is derived from an EMBL/GenBank/DDBJ whole genome shotgun (WGS) entry which is preliminary data.</text>
</comment>
<protein>
    <recommendedName>
        <fullName evidence="11">DNA primase small subunit PriS</fullName>
    </recommendedName>
</protein>
<evidence type="ECO:0000256" key="7">
    <source>
        <dbReference type="ARBA" id="ARBA00022723"/>
    </source>
</evidence>
<keyword evidence="2" id="KW-0240">DNA-directed RNA polymerase</keyword>
<dbReference type="GO" id="GO:0006269">
    <property type="term" value="P:DNA replication, synthesis of primer"/>
    <property type="evidence" value="ECO:0007669"/>
    <property type="project" value="UniProtKB-KW"/>
</dbReference>
<dbReference type="GO" id="GO:0000428">
    <property type="term" value="C:DNA-directed RNA polymerase complex"/>
    <property type="evidence" value="ECO:0007669"/>
    <property type="project" value="UniProtKB-KW"/>
</dbReference>
<evidence type="ECO:0008006" key="11">
    <source>
        <dbReference type="Google" id="ProtNLM"/>
    </source>
</evidence>
<evidence type="ECO:0000256" key="6">
    <source>
        <dbReference type="ARBA" id="ARBA00022705"/>
    </source>
</evidence>
<accession>A0A0F9JP20</accession>
<comment type="similarity">
    <text evidence="1">Belongs to the eukaryotic-type primase small subunit family.</text>
</comment>
<dbReference type="Pfam" id="PF01896">
    <property type="entry name" value="DNA_primase_S"/>
    <property type="match status" value="1"/>
</dbReference>
<dbReference type="AlphaFoldDB" id="A0A0F9JP20"/>
<evidence type="ECO:0000256" key="8">
    <source>
        <dbReference type="ARBA" id="ARBA00022842"/>
    </source>
</evidence>
<dbReference type="InterPro" id="IPR023639">
    <property type="entry name" value="DNA_primase_ssu_PriS"/>
</dbReference>
<evidence type="ECO:0000313" key="10">
    <source>
        <dbReference type="EMBL" id="KKM64181.1"/>
    </source>
</evidence>
<evidence type="ECO:0000256" key="2">
    <source>
        <dbReference type="ARBA" id="ARBA00022478"/>
    </source>
</evidence>
<keyword evidence="5" id="KW-0548">Nucleotidyltransferase</keyword>
<dbReference type="Gene3D" id="3.90.920.10">
    <property type="entry name" value="DNA primase, PRIM domain"/>
    <property type="match status" value="1"/>
</dbReference>
<dbReference type="InterPro" id="IPR002755">
    <property type="entry name" value="DNA_primase_S"/>
</dbReference>
<gene>
    <name evidence="10" type="ORF">LCGC14_1503980</name>
</gene>
<dbReference type="GO" id="GO:1990077">
    <property type="term" value="C:primosome complex"/>
    <property type="evidence" value="ECO:0007669"/>
    <property type="project" value="UniProtKB-KW"/>
</dbReference>
<keyword evidence="3" id="KW-0639">Primosome</keyword>
<dbReference type="GO" id="GO:0046872">
    <property type="term" value="F:metal ion binding"/>
    <property type="evidence" value="ECO:0007669"/>
    <property type="project" value="UniProtKB-KW"/>
</dbReference>
<reference evidence="10" key="1">
    <citation type="journal article" date="2015" name="Nature">
        <title>Complex archaea that bridge the gap between prokaryotes and eukaryotes.</title>
        <authorList>
            <person name="Spang A."/>
            <person name="Saw J.H."/>
            <person name="Jorgensen S.L."/>
            <person name="Zaremba-Niedzwiedzka K."/>
            <person name="Martijn J."/>
            <person name="Lind A.E."/>
            <person name="van Eijk R."/>
            <person name="Schleper C."/>
            <person name="Guy L."/>
            <person name="Ettema T.J."/>
        </authorList>
    </citation>
    <scope>NUCLEOTIDE SEQUENCE</scope>
</reference>
<sequence>MHEKDLKLLEESFKKYYFDHFDLIHVPDRPSEREFGYQQFNSGMTRHLGIKNDKELHLMLMNNIPSDVYCSNAYYSFPNLPMAEKDWKEADLIFDIDSKDLNLDCRKDHTCTKCQSCENVFQTQSSCPNCQSKKLEHKSLTCKNCIQGAKEEIKKLSHILVDDLGIEQKNIQVFFSGNEGFHIYAFNTQYQKSGSRERSELVDYLTFRGTIPETFGFKKFKPDKSYFLDFDESGWRGRFAKHLFGTKSKRSKIITQVLSNGHSTFQNKLENARNQIGVKLDPNVTMDIHRIFRLSGSLNSKSGLTKQICDNIDEFNPFSDACFIDDKQIEVIANCPLSFELKNKKYGPFKNEHVEIPKYAAIYMICKGLATSA</sequence>
<dbReference type="GO" id="GO:0003899">
    <property type="term" value="F:DNA-directed RNA polymerase activity"/>
    <property type="evidence" value="ECO:0007669"/>
    <property type="project" value="InterPro"/>
</dbReference>
<proteinExistence type="inferred from homology"/>
<evidence type="ECO:0000256" key="4">
    <source>
        <dbReference type="ARBA" id="ARBA00022679"/>
    </source>
</evidence>
<keyword evidence="8" id="KW-0460">Magnesium</keyword>
<dbReference type="PANTHER" id="PTHR10536">
    <property type="entry name" value="DNA PRIMASE SMALL SUBUNIT"/>
    <property type="match status" value="1"/>
</dbReference>
<dbReference type="EMBL" id="LAZR01010952">
    <property type="protein sequence ID" value="KKM64181.1"/>
    <property type="molecule type" value="Genomic_DNA"/>
</dbReference>
<keyword evidence="7" id="KW-0479">Metal-binding</keyword>
<evidence type="ECO:0000256" key="3">
    <source>
        <dbReference type="ARBA" id="ARBA00022515"/>
    </source>
</evidence>
<keyword evidence="6" id="KW-0235">DNA replication</keyword>
<name>A0A0F9JP20_9ZZZZ</name>
<keyword evidence="9" id="KW-0804">Transcription</keyword>
<evidence type="ECO:0000256" key="1">
    <source>
        <dbReference type="ARBA" id="ARBA00009762"/>
    </source>
</evidence>
<evidence type="ECO:0000256" key="5">
    <source>
        <dbReference type="ARBA" id="ARBA00022695"/>
    </source>
</evidence>
<organism evidence="10">
    <name type="scientific">marine sediment metagenome</name>
    <dbReference type="NCBI Taxonomy" id="412755"/>
    <lineage>
        <taxon>unclassified sequences</taxon>
        <taxon>metagenomes</taxon>
        <taxon>ecological metagenomes</taxon>
    </lineage>
</organism>
<dbReference type="HAMAP" id="MF_00700">
    <property type="entry name" value="DNA_primase_sml_arc"/>
    <property type="match status" value="1"/>
</dbReference>
<keyword evidence="4" id="KW-0808">Transferase</keyword>
<dbReference type="SUPFAM" id="SSF56747">
    <property type="entry name" value="Prim-pol domain"/>
    <property type="match status" value="1"/>
</dbReference>
<evidence type="ECO:0000256" key="9">
    <source>
        <dbReference type="ARBA" id="ARBA00023163"/>
    </source>
</evidence>